<protein>
    <submittedName>
        <fullName evidence="1">Uncharacterized protein</fullName>
    </submittedName>
</protein>
<keyword evidence="2" id="KW-1185">Reference proteome</keyword>
<dbReference type="EMBL" id="MDZA01000195">
    <property type="protein sequence ID" value="OGX90130.1"/>
    <property type="molecule type" value="Genomic_DNA"/>
</dbReference>
<organism evidence="1 2">
    <name type="scientific">Hymenobacter coccineus</name>
    <dbReference type="NCBI Taxonomy" id="1908235"/>
    <lineage>
        <taxon>Bacteria</taxon>
        <taxon>Pseudomonadati</taxon>
        <taxon>Bacteroidota</taxon>
        <taxon>Cytophagia</taxon>
        <taxon>Cytophagales</taxon>
        <taxon>Hymenobacteraceae</taxon>
        <taxon>Hymenobacter</taxon>
    </lineage>
</organism>
<evidence type="ECO:0000313" key="1">
    <source>
        <dbReference type="EMBL" id="OGX90130.1"/>
    </source>
</evidence>
<dbReference type="Proteomes" id="UP000177506">
    <property type="component" value="Unassembled WGS sequence"/>
</dbReference>
<evidence type="ECO:0000313" key="2">
    <source>
        <dbReference type="Proteomes" id="UP000177506"/>
    </source>
</evidence>
<accession>A0A1G1TGW9</accession>
<dbReference type="AlphaFoldDB" id="A0A1G1TGW9"/>
<comment type="caution">
    <text evidence="1">The sequence shown here is derived from an EMBL/GenBank/DDBJ whole genome shotgun (WGS) entry which is preliminary data.</text>
</comment>
<sequence length="103" mass="11459">MIDDKKRTSELMVQRNYGDLVKGLGGVQVSSGELPREAVDKVSSDEYHKHLGGLNAGEDVDTYVIRQKDKEVWVQAKPGDDRYQLNITERAAMPQQATTLPTA</sequence>
<dbReference type="RefSeq" id="WP_070743788.1">
    <property type="nucleotide sequence ID" value="NZ_MDZA01000195.1"/>
</dbReference>
<proteinExistence type="predicted"/>
<reference evidence="1 2" key="1">
    <citation type="submission" date="2016-08" db="EMBL/GenBank/DDBJ databases">
        <title>Hymenobacter coccineus sp. nov., Hymenobacter lapidarius sp. nov. and Hymenobacter glacialis sp. nov., isolated from Antarctic soil.</title>
        <authorList>
            <person name="Sedlacek I."/>
            <person name="Kralova S."/>
            <person name="Kyrova K."/>
            <person name="Maslanova I."/>
            <person name="Stankova E."/>
            <person name="Vrbovska V."/>
            <person name="Nemec M."/>
            <person name="Bartak M."/>
            <person name="Svec P."/>
            <person name="Busse H.-J."/>
            <person name="Pantucek R."/>
        </authorList>
    </citation>
    <scope>NUCLEOTIDE SEQUENCE [LARGE SCALE GENOMIC DNA]</scope>
    <source>
        <strain evidence="1 2">CCM 8649</strain>
    </source>
</reference>
<dbReference type="OrthoDB" id="9792021at2"/>
<gene>
    <name evidence="1" type="ORF">BEN49_23810</name>
</gene>
<name>A0A1G1TGW9_9BACT</name>